<proteinExistence type="predicted"/>
<dbReference type="Proteomes" id="UP001469365">
    <property type="component" value="Unassembled WGS sequence"/>
</dbReference>
<organism evidence="1 2">
    <name type="scientific">Paenibacillus filicis</name>
    <dbReference type="NCBI Taxonomy" id="669464"/>
    <lineage>
        <taxon>Bacteria</taxon>
        <taxon>Bacillati</taxon>
        <taxon>Bacillota</taxon>
        <taxon>Bacilli</taxon>
        <taxon>Bacillales</taxon>
        <taxon>Paenibacillaceae</taxon>
        <taxon>Paenibacillus</taxon>
    </lineage>
</organism>
<comment type="caution">
    <text evidence="1">The sequence shown here is derived from an EMBL/GenBank/DDBJ whole genome shotgun (WGS) entry which is preliminary data.</text>
</comment>
<gene>
    <name evidence="1" type="ORF">WMW72_15705</name>
</gene>
<evidence type="ECO:0000313" key="1">
    <source>
        <dbReference type="EMBL" id="MEK8129351.1"/>
    </source>
</evidence>
<dbReference type="EMBL" id="JBBPCC010000009">
    <property type="protein sequence ID" value="MEK8129351.1"/>
    <property type="molecule type" value="Genomic_DNA"/>
</dbReference>
<reference evidence="1 2" key="1">
    <citation type="submission" date="2024-04" db="EMBL/GenBank/DDBJ databases">
        <title>draft genome sequnece of Paenibacillus filicis.</title>
        <authorList>
            <person name="Kim D.-U."/>
        </authorList>
    </citation>
    <scope>NUCLEOTIDE SEQUENCE [LARGE SCALE GENOMIC DNA]</scope>
    <source>
        <strain evidence="1 2">KACC14197</strain>
    </source>
</reference>
<dbReference type="RefSeq" id="WP_341416449.1">
    <property type="nucleotide sequence ID" value="NZ_JBBPCC010000009.1"/>
</dbReference>
<evidence type="ECO:0000313" key="2">
    <source>
        <dbReference type="Proteomes" id="UP001469365"/>
    </source>
</evidence>
<name>A0ABU9DKG0_9BACL</name>
<keyword evidence="2" id="KW-1185">Reference proteome</keyword>
<protein>
    <submittedName>
        <fullName evidence="1">Uncharacterized protein</fullName>
    </submittedName>
</protein>
<accession>A0ABU9DKG0</accession>
<sequence length="73" mass="8564">MGIHHSDVVTIRFFRDARGRRIINRVTIIGSARPCRSLLVIGFLLLPAVRCLIRHRFRIVLRTPGLWVLRRIH</sequence>